<keyword evidence="2" id="KW-0238">DNA-binding</keyword>
<evidence type="ECO:0000313" key="7">
    <source>
        <dbReference type="EMBL" id="MDK6274971.1"/>
    </source>
</evidence>
<evidence type="ECO:0000256" key="2">
    <source>
        <dbReference type="ARBA" id="ARBA00023125"/>
    </source>
</evidence>
<dbReference type="EMBL" id="JASODW010000003">
    <property type="protein sequence ID" value="MDK6274971.1"/>
    <property type="molecule type" value="Genomic_DNA"/>
</dbReference>
<keyword evidence="1" id="KW-0805">Transcription regulation</keyword>
<dbReference type="SUPFAM" id="SSF46785">
    <property type="entry name" value="Winged helix' DNA-binding domain"/>
    <property type="match status" value="1"/>
</dbReference>
<evidence type="ECO:0000313" key="8">
    <source>
        <dbReference type="Proteomes" id="UP001240483"/>
    </source>
</evidence>
<dbReference type="GO" id="GO:0003700">
    <property type="term" value="F:DNA-binding transcription factor activity"/>
    <property type="evidence" value="ECO:0007669"/>
    <property type="project" value="TreeGrafter"/>
</dbReference>
<sequence length="284" mass="30773">MSKVPAADATLRILSYLAAQPRPTAASHIGRALEIPRSSLYDILQALIARGYVIHHAEDRAYGLGPSAHELSSGYNRHAPMARLGRRVVEGLVDKVGESGHLSILRGHEIVYLVEARAQNRTSLITDVGVRLDALRTASGRAILAHLPSQQINALYRLGPERTRAAVAIRKTRELGYGWEDGQVTPEFCSVAVPVLDSSNWPIAAMALTWKRGKAPVDQLALNRRLELLREAASTLQRRLGILAPSIAHQPNDVIENELVTPEATPTAAKSADHSVSANVRAGI</sequence>
<gene>
    <name evidence="7" type="ORF">QP116_04325</name>
</gene>
<dbReference type="InterPro" id="IPR050707">
    <property type="entry name" value="HTH_MetabolicPath_Reg"/>
</dbReference>
<feature type="domain" description="IclR-ED" evidence="6">
    <location>
        <begin position="67"/>
        <end position="242"/>
    </location>
</feature>
<dbReference type="Gene3D" id="3.30.450.40">
    <property type="match status" value="1"/>
</dbReference>
<dbReference type="RefSeq" id="WP_285326729.1">
    <property type="nucleotide sequence ID" value="NZ_JASODW010000003.1"/>
</dbReference>
<feature type="domain" description="HTH iclR-type" evidence="5">
    <location>
        <begin position="4"/>
        <end position="66"/>
    </location>
</feature>
<dbReference type="InterPro" id="IPR036388">
    <property type="entry name" value="WH-like_DNA-bd_sf"/>
</dbReference>
<dbReference type="PANTHER" id="PTHR30136">
    <property type="entry name" value="HELIX-TURN-HELIX TRANSCRIPTIONAL REGULATOR, ICLR FAMILY"/>
    <property type="match status" value="1"/>
</dbReference>
<feature type="region of interest" description="Disordered" evidence="4">
    <location>
        <begin position="265"/>
        <end position="284"/>
    </location>
</feature>
<keyword evidence="3" id="KW-0804">Transcription</keyword>
<name>A0AAP4CB06_9MICC</name>
<dbReference type="AlphaFoldDB" id="A0AAP4CB06"/>
<dbReference type="SMART" id="SM00346">
    <property type="entry name" value="HTH_ICLR"/>
    <property type="match status" value="1"/>
</dbReference>
<evidence type="ECO:0000256" key="1">
    <source>
        <dbReference type="ARBA" id="ARBA00023015"/>
    </source>
</evidence>
<dbReference type="Pfam" id="PF01614">
    <property type="entry name" value="IclR_C"/>
    <property type="match status" value="1"/>
</dbReference>
<dbReference type="InterPro" id="IPR029016">
    <property type="entry name" value="GAF-like_dom_sf"/>
</dbReference>
<dbReference type="GO" id="GO:0003677">
    <property type="term" value="F:DNA binding"/>
    <property type="evidence" value="ECO:0007669"/>
    <property type="project" value="UniProtKB-KW"/>
</dbReference>
<dbReference type="Pfam" id="PF09339">
    <property type="entry name" value="HTH_IclR"/>
    <property type="match status" value="1"/>
</dbReference>
<dbReference type="Proteomes" id="UP001240483">
    <property type="component" value="Unassembled WGS sequence"/>
</dbReference>
<evidence type="ECO:0000259" key="6">
    <source>
        <dbReference type="PROSITE" id="PS51078"/>
    </source>
</evidence>
<dbReference type="InterPro" id="IPR014757">
    <property type="entry name" value="Tscrpt_reg_IclR_C"/>
</dbReference>
<organism evidence="7 8">
    <name type="scientific">Pseudoglutamicibacter cumminsii</name>
    <dbReference type="NCBI Taxonomy" id="156979"/>
    <lineage>
        <taxon>Bacteria</taxon>
        <taxon>Bacillati</taxon>
        <taxon>Actinomycetota</taxon>
        <taxon>Actinomycetes</taxon>
        <taxon>Micrococcales</taxon>
        <taxon>Micrococcaceae</taxon>
        <taxon>Pseudoglutamicibacter</taxon>
    </lineage>
</organism>
<dbReference type="PROSITE" id="PS51077">
    <property type="entry name" value="HTH_ICLR"/>
    <property type="match status" value="1"/>
</dbReference>
<protein>
    <submittedName>
        <fullName evidence="7">IclR family transcriptional regulator</fullName>
    </submittedName>
</protein>
<dbReference type="Gene3D" id="1.10.10.10">
    <property type="entry name" value="Winged helix-like DNA-binding domain superfamily/Winged helix DNA-binding domain"/>
    <property type="match status" value="1"/>
</dbReference>
<comment type="caution">
    <text evidence="7">The sequence shown here is derived from an EMBL/GenBank/DDBJ whole genome shotgun (WGS) entry which is preliminary data.</text>
</comment>
<dbReference type="GO" id="GO:0045892">
    <property type="term" value="P:negative regulation of DNA-templated transcription"/>
    <property type="evidence" value="ECO:0007669"/>
    <property type="project" value="TreeGrafter"/>
</dbReference>
<proteinExistence type="predicted"/>
<dbReference type="PROSITE" id="PS51078">
    <property type="entry name" value="ICLR_ED"/>
    <property type="match status" value="1"/>
</dbReference>
<evidence type="ECO:0000256" key="4">
    <source>
        <dbReference type="SAM" id="MobiDB-lite"/>
    </source>
</evidence>
<dbReference type="SUPFAM" id="SSF55781">
    <property type="entry name" value="GAF domain-like"/>
    <property type="match status" value="1"/>
</dbReference>
<dbReference type="InterPro" id="IPR005471">
    <property type="entry name" value="Tscrpt_reg_IclR_N"/>
</dbReference>
<reference evidence="7" key="1">
    <citation type="submission" date="2023-05" db="EMBL/GenBank/DDBJ databases">
        <title>Cataloging the Phylogenetic Diversity of Human Bladder Bacteria.</title>
        <authorList>
            <person name="Du J."/>
        </authorList>
    </citation>
    <scope>NUCLEOTIDE SEQUENCE</scope>
    <source>
        <strain evidence="7">UMB9978</strain>
    </source>
</reference>
<dbReference type="InterPro" id="IPR036390">
    <property type="entry name" value="WH_DNA-bd_sf"/>
</dbReference>
<dbReference type="PANTHER" id="PTHR30136:SF24">
    <property type="entry name" value="HTH-TYPE TRANSCRIPTIONAL REPRESSOR ALLR"/>
    <property type="match status" value="1"/>
</dbReference>
<evidence type="ECO:0000259" key="5">
    <source>
        <dbReference type="PROSITE" id="PS51077"/>
    </source>
</evidence>
<accession>A0AAP4CB06</accession>
<evidence type="ECO:0000256" key="3">
    <source>
        <dbReference type="ARBA" id="ARBA00023163"/>
    </source>
</evidence>